<dbReference type="EMBL" id="JAMFMB010000022">
    <property type="protein sequence ID" value="MCL6285096.1"/>
    <property type="molecule type" value="Genomic_DNA"/>
</dbReference>
<keyword evidence="3" id="KW-1185">Reference proteome</keyword>
<comment type="caution">
    <text evidence="2">The sequence shown here is derived from an EMBL/GenBank/DDBJ whole genome shotgun (WGS) entry which is preliminary data.</text>
</comment>
<accession>A0ABT0Q5E3</accession>
<name>A0ABT0Q5E3_9RHOB</name>
<evidence type="ECO:0000313" key="2">
    <source>
        <dbReference type="EMBL" id="MCL6285096.1"/>
    </source>
</evidence>
<gene>
    <name evidence="2" type="ORF">M3P21_16320</name>
</gene>
<protein>
    <submittedName>
        <fullName evidence="2">Uncharacterized protein</fullName>
    </submittedName>
</protein>
<reference evidence="2" key="1">
    <citation type="submission" date="2022-05" db="EMBL/GenBank/DDBJ databases">
        <authorList>
            <person name="Park J.-S."/>
        </authorList>
    </citation>
    <scope>NUCLEOTIDE SEQUENCE</scope>
    <source>
        <strain evidence="2">2012CJ41-6</strain>
    </source>
</reference>
<proteinExistence type="predicted"/>
<evidence type="ECO:0000313" key="3">
    <source>
        <dbReference type="Proteomes" id="UP001203880"/>
    </source>
</evidence>
<sequence>MTRFNSLPAPYDRAPSPEGIRPGAETVSLVQTQIDALLNRTPSYYALSQTDRDRMRGQLTDISAYAAELARDAWAQTQKLGQMPLVRHERTYRPVPQDQPAPQAQPVARTQAARANLQTAATGRVADITQSTLRAIAFPTFVADLINGTFDAIIGATIKQMRAFMELVENVSKSVAEFTRENITDNQARDFLVQSYPDLMQIDTSEETPRVGLTEAGEEAEGSALEGMQGRLGLPDPVASLDEETIEQHLVPAARRRLAESRLQMLSSMVMLGLQRIVIRHGRLRATMGFHIDASDRAHAEEASTFDFSHQNSVQGMFYVAFSARTSVAYVSSQQSDSDSAINVQADLTGEVDLTFETDYLPLNRLARAESIERIRGNTPNPEANHPINAVAGMTQRNASGPSAAQVVADRAQAHAEQPAPTIADGLIDAAGQAGRAATGAVGSAVGGAVEGAGATVTGGGGG</sequence>
<dbReference type="Proteomes" id="UP001203880">
    <property type="component" value="Unassembled WGS sequence"/>
</dbReference>
<feature type="region of interest" description="Disordered" evidence="1">
    <location>
        <begin position="1"/>
        <end position="22"/>
    </location>
</feature>
<organism evidence="2 3">
    <name type="scientific">Ruegeria spongiae</name>
    <dbReference type="NCBI Taxonomy" id="2942209"/>
    <lineage>
        <taxon>Bacteria</taxon>
        <taxon>Pseudomonadati</taxon>
        <taxon>Pseudomonadota</taxon>
        <taxon>Alphaproteobacteria</taxon>
        <taxon>Rhodobacterales</taxon>
        <taxon>Roseobacteraceae</taxon>
        <taxon>Ruegeria</taxon>
    </lineage>
</organism>
<evidence type="ECO:0000256" key="1">
    <source>
        <dbReference type="SAM" id="MobiDB-lite"/>
    </source>
</evidence>
<dbReference type="RefSeq" id="WP_249711560.1">
    <property type="nucleotide sequence ID" value="NZ_JAMFMB010000022.1"/>
</dbReference>